<dbReference type="Proteomes" id="UP000602510">
    <property type="component" value="Unassembled WGS sequence"/>
</dbReference>
<dbReference type="EMBL" id="JAACNO010000208">
    <property type="protein sequence ID" value="KAF4148918.1"/>
    <property type="molecule type" value="Genomic_DNA"/>
</dbReference>
<gene>
    <name evidence="1" type="ORF">GN244_ATG02230</name>
    <name evidence="2" type="ORF">GN958_ATG01897</name>
</gene>
<evidence type="ECO:0000313" key="1">
    <source>
        <dbReference type="EMBL" id="KAF4045384.1"/>
    </source>
</evidence>
<reference evidence="1" key="1">
    <citation type="submission" date="2020-04" db="EMBL/GenBank/DDBJ databases">
        <title>Hybrid Assembly of Korean Phytophthora infestans isolates.</title>
        <authorList>
            <person name="Prokchorchik M."/>
            <person name="Lee Y."/>
            <person name="Seo J."/>
            <person name="Cho J.-H."/>
            <person name="Park Y.-E."/>
            <person name="Jang D.-C."/>
            <person name="Im J.-S."/>
            <person name="Choi J.-G."/>
            <person name="Park H.-J."/>
            <person name="Lee G.-B."/>
            <person name="Lee Y.-G."/>
            <person name="Hong S.-Y."/>
            <person name="Cho K."/>
            <person name="Sohn K.H."/>
        </authorList>
    </citation>
    <scope>NUCLEOTIDE SEQUENCE</scope>
    <source>
        <strain evidence="1">KR_1_A1</strain>
        <strain evidence="2">KR_2_A2</strain>
    </source>
</reference>
<dbReference type="AlphaFoldDB" id="A0A833TCD5"/>
<evidence type="ECO:0000313" key="2">
    <source>
        <dbReference type="EMBL" id="KAF4148918.1"/>
    </source>
</evidence>
<proteinExistence type="predicted"/>
<comment type="caution">
    <text evidence="1">The sequence shown here is derived from an EMBL/GenBank/DDBJ whole genome shotgun (WGS) entry which is preliminary data.</text>
</comment>
<protein>
    <submittedName>
        <fullName evidence="1">Uncharacterized protein</fullName>
    </submittedName>
</protein>
<accession>A0A833TCD5</accession>
<keyword evidence="3" id="KW-1185">Reference proteome</keyword>
<dbReference type="EMBL" id="WSZM01000049">
    <property type="protein sequence ID" value="KAF4045384.1"/>
    <property type="molecule type" value="Genomic_DNA"/>
</dbReference>
<evidence type="ECO:0000313" key="3">
    <source>
        <dbReference type="Proteomes" id="UP000602510"/>
    </source>
</evidence>
<organism evidence="1 3">
    <name type="scientific">Phytophthora infestans</name>
    <name type="common">Potato late blight agent</name>
    <name type="synonym">Botrytis infestans</name>
    <dbReference type="NCBI Taxonomy" id="4787"/>
    <lineage>
        <taxon>Eukaryota</taxon>
        <taxon>Sar</taxon>
        <taxon>Stramenopiles</taxon>
        <taxon>Oomycota</taxon>
        <taxon>Peronosporomycetes</taxon>
        <taxon>Peronosporales</taxon>
        <taxon>Peronosporaceae</taxon>
        <taxon>Phytophthora</taxon>
    </lineage>
</organism>
<name>A0A833TCD5_PHYIN</name>
<dbReference type="Proteomes" id="UP000704712">
    <property type="component" value="Unassembled WGS sequence"/>
</dbReference>
<sequence>MKRGDGVIKSDEVDPSEPRKCNFTLQIDASVEQGTFEAPGFRFRFLDGSRKQTSAVGCGHGWTQLQDNESPEYSADCFRFEQNFPDVAVSELFAMAINDDPVLSFFLFDHPGLANTGVTPRTQGKEAKPSTAKTPAAVVPVPTPAVEFSPKAFAGIYEMDISSLLSVWKRDTTVFPKSLLDANGVWAQISLHPAQSRSTIAHRRAVEKA</sequence>